<evidence type="ECO:0000313" key="1">
    <source>
        <dbReference type="EnsemblPlants" id="Zm00001eb019710_P001"/>
    </source>
</evidence>
<reference evidence="2" key="1">
    <citation type="submission" date="2015-12" db="EMBL/GenBank/DDBJ databases">
        <title>Update maize B73 reference genome by single molecule sequencing technologies.</title>
        <authorList>
            <consortium name="Maize Genome Sequencing Project"/>
            <person name="Ware D."/>
        </authorList>
    </citation>
    <scope>NUCLEOTIDE SEQUENCE [LARGE SCALE GENOMIC DNA]</scope>
    <source>
        <strain evidence="2">cv. B73</strain>
    </source>
</reference>
<reference evidence="1" key="2">
    <citation type="submission" date="2019-07" db="EMBL/GenBank/DDBJ databases">
        <authorList>
            <person name="Seetharam A."/>
            <person name="Woodhouse M."/>
            <person name="Cannon E."/>
        </authorList>
    </citation>
    <scope>NUCLEOTIDE SEQUENCE [LARGE SCALE GENOMIC DNA]</scope>
    <source>
        <strain evidence="1">cv. B73</strain>
    </source>
</reference>
<keyword evidence="2" id="KW-1185">Reference proteome</keyword>
<dbReference type="AlphaFoldDB" id="A0A804LLN6"/>
<accession>A0A804LLN6</accession>
<dbReference type="InParanoid" id="A0A804LLN6"/>
<proteinExistence type="predicted"/>
<name>A0A804LLN6_MAIZE</name>
<organism evidence="1 2">
    <name type="scientific">Zea mays</name>
    <name type="common">Maize</name>
    <dbReference type="NCBI Taxonomy" id="4577"/>
    <lineage>
        <taxon>Eukaryota</taxon>
        <taxon>Viridiplantae</taxon>
        <taxon>Streptophyta</taxon>
        <taxon>Embryophyta</taxon>
        <taxon>Tracheophyta</taxon>
        <taxon>Spermatophyta</taxon>
        <taxon>Magnoliopsida</taxon>
        <taxon>Liliopsida</taxon>
        <taxon>Poales</taxon>
        <taxon>Poaceae</taxon>
        <taxon>PACMAD clade</taxon>
        <taxon>Panicoideae</taxon>
        <taxon>Andropogonodae</taxon>
        <taxon>Andropogoneae</taxon>
        <taxon>Tripsacinae</taxon>
        <taxon>Zea</taxon>
    </lineage>
</organism>
<evidence type="ECO:0000313" key="2">
    <source>
        <dbReference type="Proteomes" id="UP000007305"/>
    </source>
</evidence>
<reference evidence="1" key="3">
    <citation type="submission" date="2021-05" db="UniProtKB">
        <authorList>
            <consortium name="EnsemblPlants"/>
        </authorList>
    </citation>
    <scope>IDENTIFICATION</scope>
    <source>
        <strain evidence="1">cv. B73</strain>
    </source>
</reference>
<dbReference type="Proteomes" id="UP000007305">
    <property type="component" value="Chromosome 1"/>
</dbReference>
<dbReference type="EnsemblPlants" id="Zm00001eb019710_T001">
    <property type="protein sequence ID" value="Zm00001eb019710_P001"/>
    <property type="gene ID" value="Zm00001eb019710"/>
</dbReference>
<sequence>MSIDTRRAQVRRQKGGGFAAAGGTWLATVLSTATPFLCEEEMPGNKSVEAGPDPLVAGARLVADGAHGPALGRGAAAAAVGRGEERGEVGVEVDDAADVVVELPDEAHVAGEVAGHLGLVVVVDLVDQEAVLVQQRLHLHEAGLERVQHLGVHAGGPGTAEPGQRRLAALHPLSISSSLLLLLVVVVVVRAVNSALLWACARAESAMERSGNR</sequence>
<dbReference type="Gramene" id="Zm00001eb019710_T001">
    <property type="protein sequence ID" value="Zm00001eb019710_P001"/>
    <property type="gene ID" value="Zm00001eb019710"/>
</dbReference>
<protein>
    <submittedName>
        <fullName evidence="1">Uncharacterized protein</fullName>
    </submittedName>
</protein>